<evidence type="ECO:0000313" key="3">
    <source>
        <dbReference type="Proteomes" id="UP000039865"/>
    </source>
</evidence>
<reference evidence="2 3" key="1">
    <citation type="submission" date="2014-06" db="EMBL/GenBank/DDBJ databases">
        <authorList>
            <person name="Swart Estienne"/>
        </authorList>
    </citation>
    <scope>NUCLEOTIDE SEQUENCE [LARGE SCALE GENOMIC DNA]</scope>
    <source>
        <strain evidence="2 3">130c</strain>
    </source>
</reference>
<feature type="compositionally biased region" description="Polar residues" evidence="1">
    <location>
        <begin position="71"/>
        <end position="86"/>
    </location>
</feature>
<dbReference type="InParanoid" id="A0A077ZUJ4"/>
<dbReference type="AlphaFoldDB" id="A0A077ZUJ4"/>
<proteinExistence type="predicted"/>
<dbReference type="Proteomes" id="UP000039865">
    <property type="component" value="Unassembled WGS sequence"/>
</dbReference>
<gene>
    <name evidence="2" type="primary">Contig19844.g964</name>
    <name evidence="2" type="ORF">STYLEM_1938</name>
</gene>
<feature type="compositionally biased region" description="Low complexity" evidence="1">
    <location>
        <begin position="128"/>
        <end position="142"/>
    </location>
</feature>
<feature type="compositionally biased region" description="Polar residues" evidence="1">
    <location>
        <begin position="1"/>
        <end position="33"/>
    </location>
</feature>
<protein>
    <submittedName>
        <fullName evidence="2">Uncharacterized protein</fullName>
    </submittedName>
</protein>
<feature type="compositionally biased region" description="Acidic residues" evidence="1">
    <location>
        <begin position="52"/>
        <end position="68"/>
    </location>
</feature>
<keyword evidence="3" id="KW-1185">Reference proteome</keyword>
<evidence type="ECO:0000313" key="2">
    <source>
        <dbReference type="EMBL" id="CDW72970.1"/>
    </source>
</evidence>
<accession>A0A077ZUJ4</accession>
<organism evidence="2 3">
    <name type="scientific">Stylonychia lemnae</name>
    <name type="common">Ciliate</name>
    <dbReference type="NCBI Taxonomy" id="5949"/>
    <lineage>
        <taxon>Eukaryota</taxon>
        <taxon>Sar</taxon>
        <taxon>Alveolata</taxon>
        <taxon>Ciliophora</taxon>
        <taxon>Intramacronucleata</taxon>
        <taxon>Spirotrichea</taxon>
        <taxon>Stichotrichia</taxon>
        <taxon>Sporadotrichida</taxon>
        <taxon>Oxytrichidae</taxon>
        <taxon>Stylonychinae</taxon>
        <taxon>Stylonychia</taxon>
    </lineage>
</organism>
<feature type="compositionally biased region" description="Low complexity" evidence="1">
    <location>
        <begin position="87"/>
        <end position="100"/>
    </location>
</feature>
<feature type="compositionally biased region" description="Polar residues" evidence="1">
    <location>
        <begin position="230"/>
        <end position="244"/>
    </location>
</feature>
<feature type="compositionally biased region" description="Acidic residues" evidence="1">
    <location>
        <begin position="217"/>
        <end position="229"/>
    </location>
</feature>
<dbReference type="OrthoDB" id="10681937at2759"/>
<dbReference type="EMBL" id="CCKQ01001870">
    <property type="protein sequence ID" value="CDW72970.1"/>
    <property type="molecule type" value="Genomic_DNA"/>
</dbReference>
<name>A0A077ZUJ4_STYLE</name>
<sequence length="705" mass="81210">MDNNQSLQNQNPIAGKSSSPQPTQTRKILTNIQGGDKGSNKLDLKMASNNIEYEDEDDSDDLKDDIEDVNASYSDYSVAKIQSTQNSSRSGNSSGSGSSAKRSKKKRSMFNSLLQRFQRMMKNKNINKNEQQLKQDQQIKQTKGGKQMQQDEATKFDYDFQDQLKKIRESQKNQNIPGDVQTKQAKKQIFKIDEDDTPDGDAQSDRNDSENPNTVTVEEEYISSEEDNQDSNNTKSQLQSTAQKNKAAEQDQEQDEAEGEDEEDYDEEAEYDEEEEEYGEESDDEEYETLSQCVHRLPFKGQRVNLLNFGNVIEIEKDQPKQVQKKGLFQNWFKKEVNKNEHVRFLTFYENRLLVLKSTPEQVRRYGSHFNNQDLEKIQMPKIWWNAQIRSSRELTALTKIRLLNYKQVFGNQEGGQSQNTPGSNQIKATENNNGPQIVKLQLEWKSQLPYKNFVIQNVEQISPSASQFIQKSIVKTYLIDKESLEDFIYHLQKSLRGQLTKTQMFQSKTQFYSGDGTGRDTYIQGNNGGFCPATMPTKIEELGTFYFMKQRAKYALPTIHSKGVQYINNGGGRDTYISDSAGGLRSMYSPAQFKSTFYNNLRVYDKSNHAASRSLRSHTATKSQQNDIFTKSQQHFNDKFTRESNYIRNYQKNLDLRLSMPKVLQETNSGKVIKNSGFDHKPLIIERQNSGDRIDLNSYQKYNN</sequence>
<evidence type="ECO:0000256" key="1">
    <source>
        <dbReference type="SAM" id="MobiDB-lite"/>
    </source>
</evidence>
<feature type="region of interest" description="Disordered" evidence="1">
    <location>
        <begin position="1"/>
        <end position="289"/>
    </location>
</feature>
<feature type="compositionally biased region" description="Acidic residues" evidence="1">
    <location>
        <begin position="250"/>
        <end position="288"/>
    </location>
</feature>
<feature type="compositionally biased region" description="Basic and acidic residues" evidence="1">
    <location>
        <begin position="152"/>
        <end position="171"/>
    </location>
</feature>